<dbReference type="SMART" id="SM00065">
    <property type="entry name" value="GAF"/>
    <property type="match status" value="2"/>
</dbReference>
<dbReference type="SUPFAM" id="SSF55073">
    <property type="entry name" value="Nucleotide cyclase"/>
    <property type="match status" value="1"/>
</dbReference>
<evidence type="ECO:0000259" key="1">
    <source>
        <dbReference type="PROSITE" id="PS50887"/>
    </source>
</evidence>
<comment type="caution">
    <text evidence="2">The sequence shown here is derived from an EMBL/GenBank/DDBJ whole genome shotgun (WGS) entry which is preliminary data.</text>
</comment>
<dbReference type="InterPro" id="IPR003018">
    <property type="entry name" value="GAF"/>
</dbReference>
<dbReference type="Gene3D" id="3.30.450.40">
    <property type="match status" value="2"/>
</dbReference>
<dbReference type="Gene3D" id="3.30.70.270">
    <property type="match status" value="1"/>
</dbReference>
<proteinExistence type="predicted"/>
<dbReference type="PANTHER" id="PTHR45138">
    <property type="entry name" value="REGULATORY COMPONENTS OF SENSORY TRANSDUCTION SYSTEM"/>
    <property type="match status" value="1"/>
</dbReference>
<reference evidence="2 3" key="1">
    <citation type="submission" date="2021-03" db="EMBL/GenBank/DDBJ databases">
        <title>Genomic Encyclopedia of Type Strains, Phase IV (KMG-IV): sequencing the most valuable type-strain genomes for metagenomic binning, comparative biology and taxonomic classification.</title>
        <authorList>
            <person name="Goeker M."/>
        </authorList>
    </citation>
    <scope>NUCLEOTIDE SEQUENCE [LARGE SCALE GENOMIC DNA]</scope>
    <source>
        <strain evidence="2 3">DSM 101953</strain>
    </source>
</reference>
<dbReference type="RefSeq" id="WP_209877635.1">
    <property type="nucleotide sequence ID" value="NZ_JAGGLV010000021.1"/>
</dbReference>
<dbReference type="Proteomes" id="UP000773462">
    <property type="component" value="Unassembled WGS sequence"/>
</dbReference>
<dbReference type="CDD" id="cd01949">
    <property type="entry name" value="GGDEF"/>
    <property type="match status" value="1"/>
</dbReference>
<dbReference type="Pfam" id="PF13185">
    <property type="entry name" value="GAF_2"/>
    <property type="match status" value="1"/>
</dbReference>
<dbReference type="EMBL" id="JAGGLV010000021">
    <property type="protein sequence ID" value="MBP2114853.1"/>
    <property type="molecule type" value="Genomic_DNA"/>
</dbReference>
<dbReference type="NCBIfam" id="TIGR00254">
    <property type="entry name" value="GGDEF"/>
    <property type="match status" value="1"/>
</dbReference>
<dbReference type="InterPro" id="IPR043128">
    <property type="entry name" value="Rev_trsase/Diguanyl_cyclase"/>
</dbReference>
<organism evidence="2 3">
    <name type="scientific">Paenibacillus silagei</name>
    <dbReference type="NCBI Taxonomy" id="1670801"/>
    <lineage>
        <taxon>Bacteria</taxon>
        <taxon>Bacillati</taxon>
        <taxon>Bacillota</taxon>
        <taxon>Bacilli</taxon>
        <taxon>Bacillales</taxon>
        <taxon>Paenibacillaceae</taxon>
        <taxon>Paenibacillus</taxon>
    </lineage>
</organism>
<gene>
    <name evidence="2" type="ORF">J2Z70_005037</name>
</gene>
<dbReference type="InterPro" id="IPR050469">
    <property type="entry name" value="Diguanylate_Cyclase"/>
</dbReference>
<dbReference type="PANTHER" id="PTHR45138:SF9">
    <property type="entry name" value="DIGUANYLATE CYCLASE DGCM-RELATED"/>
    <property type="match status" value="1"/>
</dbReference>
<feature type="domain" description="GGDEF" evidence="1">
    <location>
        <begin position="528"/>
        <end position="657"/>
    </location>
</feature>
<protein>
    <submittedName>
        <fullName evidence="2">Diguanylate cyclase (GGDEF)-like protein</fullName>
    </submittedName>
</protein>
<evidence type="ECO:0000313" key="3">
    <source>
        <dbReference type="Proteomes" id="UP000773462"/>
    </source>
</evidence>
<dbReference type="InterPro" id="IPR000160">
    <property type="entry name" value="GGDEF_dom"/>
</dbReference>
<dbReference type="Pfam" id="PF00990">
    <property type="entry name" value="GGDEF"/>
    <property type="match status" value="1"/>
</dbReference>
<keyword evidence="3" id="KW-1185">Reference proteome</keyword>
<dbReference type="PROSITE" id="PS50887">
    <property type="entry name" value="GGDEF"/>
    <property type="match status" value="1"/>
</dbReference>
<accession>A0ABS4NXQ4</accession>
<dbReference type="InterPro" id="IPR029787">
    <property type="entry name" value="Nucleotide_cyclase"/>
</dbReference>
<name>A0ABS4NXQ4_9BACL</name>
<dbReference type="SUPFAM" id="SSF55781">
    <property type="entry name" value="GAF domain-like"/>
    <property type="match status" value="2"/>
</dbReference>
<dbReference type="InterPro" id="IPR029016">
    <property type="entry name" value="GAF-like_dom_sf"/>
</dbReference>
<sequence>MSEQEAYGHKDRDSRMLLQDMRQSGGEDVDPAAWLKETDIVSHDFPYAASLIAESFREWQGQGVPSFAKAWSWCVLNYEGDWIEPGSEFRQGRWRAEWEEAAGICLQTGGIYAAEVLEEGRAYTLLALPVFTRGHREIFAVLGCRMPAEQYESGGKHTAEAMSMHFQTCFYHRFEHVFVSDLAGIHLHAEREGSRRSLLFQIVQRMHDNIDVDAVLTEVIDSIAAMYPGARLDLFMSQDHRSTHPQVKPLPLTWAGNDVCDRAFKDGRVTLHAGRDENGTVEVALPLGGKQGVYGVFHMIMDKASFHELDLSFLTMVADTAGTAFENAKLYERSNQLIRELRMSNELTQRLNQSLRLGDIFQFAFEELLAMFEADYCCILHKNEERGGLEVIACNYLPLLGEILDGSQGLGGKVYATGEPLLLSDYKYAAGQTSTLMDATGSQSLIATPLNVGGEVRGAIMLAHKQAHFFSYDSYRLLQAMAGHIGLAVGNARLHAEVRRLANRDTLTGLFARHYLDEEIKQRQSSDFCGTLIVVDIDQFKMVNDTYGHQKGDKILKQVSDIVKTSIRQGDVAARWGGEELAVYLPQLGVQQAVFVGERIRKRVMGETEPRVTVSCGVAEWSWTDDRVSVESLFYRADMALYEAKNNGRNQVVIDNKTVENNSKNPWA</sequence>
<evidence type="ECO:0000313" key="2">
    <source>
        <dbReference type="EMBL" id="MBP2114853.1"/>
    </source>
</evidence>
<dbReference type="SMART" id="SM00267">
    <property type="entry name" value="GGDEF"/>
    <property type="match status" value="1"/>
</dbReference>